<dbReference type="RefSeq" id="WP_345589714.1">
    <property type="nucleotide sequence ID" value="NZ_BAABJG010000021.1"/>
</dbReference>
<gene>
    <name evidence="1" type="ORF">ACFQ4B_14860</name>
</gene>
<comment type="caution">
    <text evidence="1">The sequence shown here is derived from an EMBL/GenBank/DDBJ whole genome shotgun (WGS) entry which is preliminary data.</text>
</comment>
<organism evidence="1 2">
    <name type="scientific">Paenibacillus vulneris</name>
    <dbReference type="NCBI Taxonomy" id="1133364"/>
    <lineage>
        <taxon>Bacteria</taxon>
        <taxon>Bacillati</taxon>
        <taxon>Bacillota</taxon>
        <taxon>Bacilli</taxon>
        <taxon>Bacillales</taxon>
        <taxon>Paenibacillaceae</taxon>
        <taxon>Paenibacillus</taxon>
    </lineage>
</organism>
<evidence type="ECO:0000313" key="1">
    <source>
        <dbReference type="EMBL" id="MFD1221405.1"/>
    </source>
</evidence>
<dbReference type="Proteomes" id="UP001597180">
    <property type="component" value="Unassembled WGS sequence"/>
</dbReference>
<dbReference type="SUPFAM" id="SSF52540">
    <property type="entry name" value="P-loop containing nucleoside triphosphate hydrolases"/>
    <property type="match status" value="2"/>
</dbReference>
<evidence type="ECO:0000313" key="2">
    <source>
        <dbReference type="Proteomes" id="UP001597180"/>
    </source>
</evidence>
<sequence length="200" mass="22685">MPKLVFFIGPAGAGKTTLAKALARQHRPAFFDMDTLLRPAAETIMTLSGLDPTDRDSPVYKKHCRDLGYRITMDAALENLELGIDTYVVGPFTKEIENVSWLDQELNRIGAAAREVEVRAVYVYLRDASVYRERITARGSELDDWKLNNWSSFSPSLTRKTIQWDSSACPVLYLDNSETLSDAKLSELERFIYGEETTFF</sequence>
<dbReference type="Gene3D" id="3.40.50.300">
    <property type="entry name" value="P-loop containing nucleotide triphosphate hydrolases"/>
    <property type="match status" value="1"/>
</dbReference>
<proteinExistence type="predicted"/>
<protein>
    <submittedName>
        <fullName evidence="1">AAA family ATPase</fullName>
    </submittedName>
</protein>
<keyword evidence="2" id="KW-1185">Reference proteome</keyword>
<accession>A0ABW3UL09</accession>
<dbReference type="InterPro" id="IPR027417">
    <property type="entry name" value="P-loop_NTPase"/>
</dbReference>
<dbReference type="EMBL" id="JBHTLU010000015">
    <property type="protein sequence ID" value="MFD1221405.1"/>
    <property type="molecule type" value="Genomic_DNA"/>
</dbReference>
<reference evidence="2" key="1">
    <citation type="journal article" date="2019" name="Int. J. Syst. Evol. Microbiol.">
        <title>The Global Catalogue of Microorganisms (GCM) 10K type strain sequencing project: providing services to taxonomists for standard genome sequencing and annotation.</title>
        <authorList>
            <consortium name="The Broad Institute Genomics Platform"/>
            <consortium name="The Broad Institute Genome Sequencing Center for Infectious Disease"/>
            <person name="Wu L."/>
            <person name="Ma J."/>
        </authorList>
    </citation>
    <scope>NUCLEOTIDE SEQUENCE [LARGE SCALE GENOMIC DNA]</scope>
    <source>
        <strain evidence="2">CCUG 53270</strain>
    </source>
</reference>
<dbReference type="Pfam" id="PF13671">
    <property type="entry name" value="AAA_33"/>
    <property type="match status" value="1"/>
</dbReference>
<name>A0ABW3UL09_9BACL</name>